<dbReference type="RefSeq" id="WP_142589159.1">
    <property type="nucleotide sequence ID" value="NZ_CABFWE030000011.1"/>
</dbReference>
<name>A0ABM8PV83_9HYPH</name>
<sequence length="99" mass="10166">MSRARNVGWAHSTSGKSLLDDVEQLIASVATPAIDYAGISAAAIDGLPVGVMTNGFSMQGFQGALVAMGNEGLAHVPAVRLEKCGAAVAKDVSILERVR</sequence>
<dbReference type="Proteomes" id="UP000601041">
    <property type="component" value="Unassembled WGS sequence"/>
</dbReference>
<dbReference type="SUPFAM" id="SSF53901">
    <property type="entry name" value="Thiolase-like"/>
    <property type="match status" value="1"/>
</dbReference>
<accession>A0ABM8PV83</accession>
<reference evidence="1 2" key="1">
    <citation type="submission" date="2020-11" db="EMBL/GenBank/DDBJ databases">
        <authorList>
            <person name="Lassalle F."/>
        </authorList>
    </citation>
    <scope>NUCLEOTIDE SEQUENCE [LARGE SCALE GENOMIC DNA]</scope>
    <source>
        <strain evidence="1 2">AB21</strain>
    </source>
</reference>
<evidence type="ECO:0000313" key="1">
    <source>
        <dbReference type="EMBL" id="CAD7050185.1"/>
    </source>
</evidence>
<comment type="caution">
    <text evidence="1">The sequence shown here is derived from an EMBL/GenBank/DDBJ whole genome shotgun (WGS) entry which is preliminary data.</text>
</comment>
<keyword evidence="2" id="KW-1185">Reference proteome</keyword>
<proteinExistence type="predicted"/>
<evidence type="ECO:0000313" key="2">
    <source>
        <dbReference type="Proteomes" id="UP000601041"/>
    </source>
</evidence>
<dbReference type="InterPro" id="IPR016039">
    <property type="entry name" value="Thiolase-like"/>
</dbReference>
<dbReference type="EMBL" id="CABFWE030000011">
    <property type="protein sequence ID" value="CAD7050185.1"/>
    <property type="molecule type" value="Genomic_DNA"/>
</dbReference>
<gene>
    <name evidence="1" type="primary">acaB</name>
    <name evidence="1" type="ORF">RHAB21_04131</name>
</gene>
<organism evidence="1 2">
    <name type="scientific">Pseudorhizobium halotolerans</name>
    <dbReference type="NCBI Taxonomy" id="1233081"/>
    <lineage>
        <taxon>Bacteria</taxon>
        <taxon>Pseudomonadati</taxon>
        <taxon>Pseudomonadota</taxon>
        <taxon>Alphaproteobacteria</taxon>
        <taxon>Hyphomicrobiales</taxon>
        <taxon>Rhizobiaceae</taxon>
        <taxon>Rhizobium/Agrobacterium group</taxon>
        <taxon>Pseudorhizobium</taxon>
    </lineage>
</organism>
<protein>
    <submittedName>
        <fullName evidence="1">Acetyl-CoA acetyltransferase</fullName>
    </submittedName>
</protein>